<proteinExistence type="predicted"/>
<gene>
    <name evidence="2" type="ORF">RSE6_07701</name>
</gene>
<sequence>MGGVRIAPDSKKSEVTETIDDIDTDDKEHSNENEADDDDYMSTKSSLSSDDTEPYNEEQMLAESSKEPLYKGISNFIPEEPDIEAQFITDDEDYMSAESTNVFNDTEPHDEKQLPAENNMEPLYKGKSNFIPEEPDIESRFIRSQEKDSRFHAVYVPRVSCSDEGVNESSRAKR</sequence>
<dbReference type="AlphaFoldDB" id="A0A1E1MDJ6"/>
<protein>
    <submittedName>
        <fullName evidence="2">Uncharacterized protein</fullName>
    </submittedName>
</protein>
<evidence type="ECO:0000313" key="2">
    <source>
        <dbReference type="EMBL" id="CZT47169.1"/>
    </source>
</evidence>
<feature type="region of interest" description="Disordered" evidence="1">
    <location>
        <begin position="1"/>
        <end position="67"/>
    </location>
</feature>
<accession>A0A1E1MDJ6</accession>
<organism evidence="2 3">
    <name type="scientific">Rhynchosporium secalis</name>
    <name type="common">Barley scald fungus</name>
    <dbReference type="NCBI Taxonomy" id="38038"/>
    <lineage>
        <taxon>Eukaryota</taxon>
        <taxon>Fungi</taxon>
        <taxon>Dikarya</taxon>
        <taxon>Ascomycota</taxon>
        <taxon>Pezizomycotina</taxon>
        <taxon>Leotiomycetes</taxon>
        <taxon>Helotiales</taxon>
        <taxon>Ploettnerulaceae</taxon>
        <taxon>Rhynchosporium</taxon>
    </lineage>
</organism>
<dbReference type="EMBL" id="FJVC01000278">
    <property type="protein sequence ID" value="CZT47169.1"/>
    <property type="molecule type" value="Genomic_DNA"/>
</dbReference>
<feature type="region of interest" description="Disordered" evidence="1">
    <location>
        <begin position="102"/>
        <end position="131"/>
    </location>
</feature>
<name>A0A1E1MDJ6_RHYSE</name>
<evidence type="ECO:0000256" key="1">
    <source>
        <dbReference type="SAM" id="MobiDB-lite"/>
    </source>
</evidence>
<reference evidence="3" key="1">
    <citation type="submission" date="2016-03" db="EMBL/GenBank/DDBJ databases">
        <authorList>
            <person name="Guldener U."/>
        </authorList>
    </citation>
    <scope>NUCLEOTIDE SEQUENCE [LARGE SCALE GENOMIC DNA]</scope>
</reference>
<keyword evidence="3" id="KW-1185">Reference proteome</keyword>
<dbReference type="Proteomes" id="UP000177625">
    <property type="component" value="Unassembled WGS sequence"/>
</dbReference>
<evidence type="ECO:0000313" key="3">
    <source>
        <dbReference type="Proteomes" id="UP000177625"/>
    </source>
</evidence>